<sequence>MQKITLCLSLLLIASLPAQMAGAVRSWTDDAGRTVNAEFAGMDGDSVLLRMSPEKTVPFPLARLSAVDQAFVKEAVASTGGGAAVPTAATSVSDPNRVPIAQRTWPENVTVPPRSIEITTISESVAQRKYVYQSEAFEFSSQAKLAGSVMKEVARTFEATRSLINALPWGVVCRPPEGMQRFQAALYESRQDYFEAGGPENSGGVYNTGEKIFKIPFPSLGLEKRGQTYFKNDSYSNGTLVHEITHQLMDDYLGFMPTWIIEGTAEYAEMLPYKSGTFRADAHKNAIKDDISVWEKNEGFPPSIDSLKKHMTMPREQWVAECSTPSRMSEMYHRSQLLVYYFCHLDGDGKGTRFIRFMEAVYGEVQAKRAFFADPRVKMLGGGRFSYPRSLTPPDMSENAGFKHLPILLEERSYEKIAAEIIAAYKNIGVKVQVAP</sequence>
<feature type="chain" id="PRO_5012368852" evidence="1">
    <location>
        <begin position="21"/>
        <end position="436"/>
    </location>
</feature>
<name>A0A1T4YP53_9BACT</name>
<dbReference type="OrthoDB" id="185998at2"/>
<keyword evidence="1" id="KW-0732">Signal</keyword>
<keyword evidence="3" id="KW-1185">Reference proteome</keyword>
<accession>A0A1T4YP53</accession>
<evidence type="ECO:0000313" key="2">
    <source>
        <dbReference type="EMBL" id="SKB03041.1"/>
    </source>
</evidence>
<organism evidence="2 3">
    <name type="scientific">Prosthecobacter debontii</name>
    <dbReference type="NCBI Taxonomy" id="48467"/>
    <lineage>
        <taxon>Bacteria</taxon>
        <taxon>Pseudomonadati</taxon>
        <taxon>Verrucomicrobiota</taxon>
        <taxon>Verrucomicrobiia</taxon>
        <taxon>Verrucomicrobiales</taxon>
        <taxon>Verrucomicrobiaceae</taxon>
        <taxon>Prosthecobacter</taxon>
    </lineage>
</organism>
<protein>
    <submittedName>
        <fullName evidence="2">SLA1 homology domain 1, SHD1</fullName>
    </submittedName>
</protein>
<gene>
    <name evidence="2" type="ORF">SAMN02745166_03749</name>
</gene>
<dbReference type="STRING" id="48467.SAMN02745166_03749"/>
<evidence type="ECO:0000256" key="1">
    <source>
        <dbReference type="SAM" id="SignalP"/>
    </source>
</evidence>
<feature type="signal peptide" evidence="1">
    <location>
        <begin position="1"/>
        <end position="20"/>
    </location>
</feature>
<dbReference type="EMBL" id="FUYE01000014">
    <property type="protein sequence ID" value="SKB03041.1"/>
    <property type="molecule type" value="Genomic_DNA"/>
</dbReference>
<dbReference type="AlphaFoldDB" id="A0A1T4YP53"/>
<dbReference type="Proteomes" id="UP000190774">
    <property type="component" value="Unassembled WGS sequence"/>
</dbReference>
<proteinExistence type="predicted"/>
<evidence type="ECO:0000313" key="3">
    <source>
        <dbReference type="Proteomes" id="UP000190774"/>
    </source>
</evidence>
<dbReference type="RefSeq" id="WP_078814913.1">
    <property type="nucleotide sequence ID" value="NZ_FUYE01000014.1"/>
</dbReference>
<dbReference type="Gene3D" id="2.30.30.700">
    <property type="entry name" value="SLA1 homology domain 1"/>
    <property type="match status" value="1"/>
</dbReference>
<reference evidence="3" key="1">
    <citation type="submission" date="2017-02" db="EMBL/GenBank/DDBJ databases">
        <authorList>
            <person name="Varghese N."/>
            <person name="Submissions S."/>
        </authorList>
    </citation>
    <scope>NUCLEOTIDE SEQUENCE [LARGE SCALE GENOMIC DNA]</scope>
    <source>
        <strain evidence="3">ATCC 700200</strain>
    </source>
</reference>